<sequence length="675" mass="78887">MKNTTLSKNNFSTFDNNQILKNLDYEWLVTNGLGGYSSGTISGILNRRYHGLFITPQNPPLDRRYYVSKIEETIFINDKEFLLSANRWRNSEAIHPTGYQYIDSFFLDENIPTWIFRCDKLFIEKKIFMPLKKNQVYICYKVISHDYADIIPNFKIKCDLFVNNRNIHEIKKNPNIFAEFNSKDVEFFNENKEKIFESFSNMEFKEVKNITYINYELLEEKNRGFDYVEDHILGASFSSNLNIDEVNYIVINAEKQNNVELPYKIINEIKISNKVIIDGWKEKVHNTPKWIEQLLYSVNLFIVNRAKKNNLSSDKTIIAGYHWFGDWGRDTMISLPGLCLATQQYHIAREILENYAQYIDQGMIPNRFPDNNHLPDYNTADATFWFFEAVFQYYFATKDLDFLKFLYPYLQKIIENHLKGTRYNIYCDPNDALIYAGENGTQLTWMDAKIGDYVVTPRVGKPIEINALWYNALTNFVDLCLELKYPHEKYLQISQTVKKNLLLFWNEELGYCYDVLNSKDGHDTSLRPNQIIALSLNHCPFSAFQKKSILDHCGRSLLTYYGLRSLSKDSKDYKGLYIGTPWDRDNAYHQGTVWGWLLGKYAIAFHNVTKNANVAISFLEPLEKHINQSGIGFISEIFDGNYPFIARGCIAQAWSVAETLNAWSKISKHLNQKIN</sequence>
<dbReference type="Pfam" id="PF12439">
    <property type="entry name" value="GDE_N"/>
    <property type="match status" value="1"/>
</dbReference>
<feature type="domain" description="Glycogen debranching enzyme C-terminal" evidence="1">
    <location>
        <begin position="311"/>
        <end position="660"/>
    </location>
</feature>
<evidence type="ECO:0000313" key="4">
    <source>
        <dbReference type="Proteomes" id="UP000253934"/>
    </source>
</evidence>
<dbReference type="SUPFAM" id="SSF48208">
    <property type="entry name" value="Six-hairpin glycosidases"/>
    <property type="match status" value="1"/>
</dbReference>
<dbReference type="FunFam" id="1.50.10.10:FF:000073">
    <property type="entry name" value="Glycogen debranching enzyme, hypothetical (TreX-like)"/>
    <property type="match status" value="1"/>
</dbReference>
<accession>A0A369KVT5</accession>
<comment type="caution">
    <text evidence="3">The sequence shown here is derived from an EMBL/GenBank/DDBJ whole genome shotgun (WGS) entry which is preliminary data.</text>
</comment>
<reference evidence="3" key="1">
    <citation type="submission" date="2018-04" db="EMBL/GenBank/DDBJ databases">
        <title>Draft genome sequence of the Candidatus Spirobacillus cienkowskii, a pathogen of freshwater Daphnia species, reconstructed from hemolymph metagenomic reads.</title>
        <authorList>
            <person name="Bresciani L."/>
            <person name="Lemos L.N."/>
            <person name="Wale N."/>
            <person name="Lin J.Y."/>
            <person name="Fernandes G.R."/>
            <person name="Duffy M.A."/>
            <person name="Rodrigues J.M."/>
        </authorList>
    </citation>
    <scope>NUCLEOTIDE SEQUENCE [LARGE SCALE GENOMIC DNA]</scope>
    <source>
        <strain evidence="3">Binning01</strain>
    </source>
</reference>
<dbReference type="NCBIfam" id="TIGR01561">
    <property type="entry name" value="gde_arch"/>
    <property type="match status" value="1"/>
</dbReference>
<dbReference type="GO" id="GO:0004134">
    <property type="term" value="F:4-alpha-glucanotransferase activity"/>
    <property type="evidence" value="ECO:0007669"/>
    <property type="project" value="InterPro"/>
</dbReference>
<name>A0A369KVT5_9BACT</name>
<dbReference type="InterPro" id="IPR008928">
    <property type="entry name" value="6-hairpin_glycosidase_sf"/>
</dbReference>
<keyword evidence="4" id="KW-1185">Reference proteome</keyword>
<evidence type="ECO:0000313" key="3">
    <source>
        <dbReference type="EMBL" id="RDB35824.1"/>
    </source>
</evidence>
<dbReference type="GO" id="GO:0004135">
    <property type="term" value="F:amylo-alpha-1,6-glucosidase activity"/>
    <property type="evidence" value="ECO:0007669"/>
    <property type="project" value="InterPro"/>
</dbReference>
<feature type="domain" description="Glycogen debranching enzyme bacterial and archaeal type N-terminal" evidence="2">
    <location>
        <begin position="26"/>
        <end position="243"/>
    </location>
</feature>
<dbReference type="PANTHER" id="PTHR10569">
    <property type="entry name" value="GLYCOGEN DEBRANCHING ENZYME"/>
    <property type="match status" value="1"/>
</dbReference>
<dbReference type="EMBL" id="QOVW01000074">
    <property type="protein sequence ID" value="RDB35824.1"/>
    <property type="molecule type" value="Genomic_DNA"/>
</dbReference>
<dbReference type="AlphaFoldDB" id="A0A369KVT5"/>
<dbReference type="InterPro" id="IPR032790">
    <property type="entry name" value="GDE_C"/>
</dbReference>
<proteinExistence type="predicted"/>
<protein>
    <submittedName>
        <fullName evidence="3">Glycogen debranching protein</fullName>
    </submittedName>
</protein>
<gene>
    <name evidence="3" type="ORF">DCC88_08255</name>
</gene>
<dbReference type="InterPro" id="IPR010401">
    <property type="entry name" value="AGL/Gdb1"/>
</dbReference>
<evidence type="ECO:0000259" key="1">
    <source>
        <dbReference type="Pfam" id="PF06202"/>
    </source>
</evidence>
<dbReference type="Pfam" id="PF06202">
    <property type="entry name" value="GDE_C"/>
    <property type="match status" value="1"/>
</dbReference>
<dbReference type="InterPro" id="IPR012341">
    <property type="entry name" value="6hp_glycosidase-like_sf"/>
</dbReference>
<dbReference type="GO" id="GO:0005980">
    <property type="term" value="P:glycogen catabolic process"/>
    <property type="evidence" value="ECO:0007669"/>
    <property type="project" value="InterPro"/>
</dbReference>
<evidence type="ECO:0000259" key="2">
    <source>
        <dbReference type="Pfam" id="PF12439"/>
    </source>
</evidence>
<dbReference type="PANTHER" id="PTHR10569:SF2">
    <property type="entry name" value="GLYCOGEN DEBRANCHING ENZYME"/>
    <property type="match status" value="1"/>
</dbReference>
<dbReference type="InterPro" id="IPR024742">
    <property type="entry name" value="Glycogen_debranch_N"/>
</dbReference>
<dbReference type="Gene3D" id="1.50.10.10">
    <property type="match status" value="1"/>
</dbReference>
<dbReference type="InterPro" id="IPR006451">
    <property type="entry name" value="Glycogen_debranch_arc"/>
</dbReference>
<dbReference type="Proteomes" id="UP000253934">
    <property type="component" value="Unassembled WGS sequence"/>
</dbReference>
<organism evidence="3 4">
    <name type="scientific">Spirobacillus cienkowskii</name>
    <dbReference type="NCBI Taxonomy" id="495820"/>
    <lineage>
        <taxon>Bacteria</taxon>
        <taxon>Pseudomonadati</taxon>
        <taxon>Bdellovibrionota</taxon>
        <taxon>Oligoflexia</taxon>
        <taxon>Silvanigrellales</taxon>
        <taxon>Spirobacillus</taxon>
    </lineage>
</organism>